<dbReference type="InterPro" id="IPR053144">
    <property type="entry name" value="Acetyltransferase_Butenolide"/>
</dbReference>
<organism evidence="2 3">
    <name type="scientific">Gracilinema caldarium (strain ATCC 51460 / DSM 7334 / H1)</name>
    <name type="common">Treponema caldarium</name>
    <dbReference type="NCBI Taxonomy" id="744872"/>
    <lineage>
        <taxon>Bacteria</taxon>
        <taxon>Pseudomonadati</taxon>
        <taxon>Spirochaetota</taxon>
        <taxon>Spirochaetia</taxon>
        <taxon>Spirochaetales</taxon>
        <taxon>Breznakiellaceae</taxon>
        <taxon>Gracilinema</taxon>
    </lineage>
</organism>
<dbReference type="Gene3D" id="3.40.630.30">
    <property type="match status" value="1"/>
</dbReference>
<dbReference type="HOGENOM" id="CLU_086503_4_0_12"/>
<dbReference type="PROSITE" id="PS51186">
    <property type="entry name" value="GNAT"/>
    <property type="match status" value="1"/>
</dbReference>
<name>F8F309_GRAC1</name>
<dbReference type="InterPro" id="IPR016181">
    <property type="entry name" value="Acyl_CoA_acyltransferase"/>
</dbReference>
<accession>F8F309</accession>
<evidence type="ECO:0000259" key="1">
    <source>
        <dbReference type="PROSITE" id="PS51186"/>
    </source>
</evidence>
<dbReference type="PANTHER" id="PTHR43233:SF1">
    <property type="entry name" value="FAMILY N-ACETYLTRANSFERASE, PUTATIVE (AFU_ORTHOLOGUE AFUA_6G03350)-RELATED"/>
    <property type="match status" value="1"/>
</dbReference>
<dbReference type="KEGG" id="scd:Spica_1775"/>
<sequence>MNATHITDLSTGKGIITISQEHISAKDYIEFLTRTDLGKQYPKERFNQRIEKLVNNTQLSLIARTDSNKIVGICFGLTDYAYWLLLTDIGIDREYIKNGIGKSMITIAREQAGGKDNIIVFIYANEDAVGFYKKCGLTQSQNMMELTNIEWTSFEVGKDK</sequence>
<dbReference type="GO" id="GO:0016747">
    <property type="term" value="F:acyltransferase activity, transferring groups other than amino-acyl groups"/>
    <property type="evidence" value="ECO:0007669"/>
    <property type="project" value="InterPro"/>
</dbReference>
<dbReference type="EMBL" id="CP002868">
    <property type="protein sequence ID" value="AEJ19917.1"/>
    <property type="molecule type" value="Genomic_DNA"/>
</dbReference>
<feature type="domain" description="N-acetyltransferase" evidence="1">
    <location>
        <begin position="16"/>
        <end position="160"/>
    </location>
</feature>
<dbReference type="STRING" id="744872.Spica_1775"/>
<evidence type="ECO:0000313" key="3">
    <source>
        <dbReference type="Proteomes" id="UP000000503"/>
    </source>
</evidence>
<reference evidence="3" key="1">
    <citation type="journal article" date="2013" name="Stand. Genomic Sci.">
        <title>Genome sequence of the thermophilic fresh-water bacterium Spirochaeta caldaria type strain (H1(T)), reclassification of Spirochaeta caldaria, Spirochaeta stenostrepta, and Spirochaeta zuelzerae in the genus Treponema as Treponema caldaria comb. nov., Treponema stenostrepta comb. nov., and Treponema zuelzerae comb. nov., and emendation of the genus Treponema.</title>
        <authorList>
            <person name="Abt B."/>
            <person name="Goker M."/>
            <person name="Scheuner C."/>
            <person name="Han C."/>
            <person name="Lu M."/>
            <person name="Misra M."/>
            <person name="Lapidus A."/>
            <person name="Nolan M."/>
            <person name="Lucas S."/>
            <person name="Hammon N."/>
            <person name="Deshpande S."/>
            <person name="Cheng J.F."/>
            <person name="Tapia R."/>
            <person name="Goodwin L.A."/>
            <person name="Pitluck S."/>
            <person name="Liolios K."/>
            <person name="Pagani I."/>
            <person name="Ivanova N."/>
            <person name="Mavromatis K."/>
            <person name="Mikhailova N."/>
            <person name="Huntemann M."/>
            <person name="Pati A."/>
            <person name="Chen A."/>
            <person name="Palaniappan K."/>
            <person name="Land M."/>
            <person name="Hauser L."/>
            <person name="Jeffries C.D."/>
            <person name="Rohde M."/>
            <person name="Spring S."/>
            <person name="Gronow S."/>
            <person name="Detter J.C."/>
            <person name="Bristow J."/>
            <person name="Eisen J.A."/>
            <person name="Markowitz V."/>
            <person name="Hugenholtz P."/>
            <person name="Kyrpides N.C."/>
            <person name="Woyke T."/>
            <person name="Klenk H.P."/>
        </authorList>
    </citation>
    <scope>NUCLEOTIDE SEQUENCE</scope>
    <source>
        <strain evidence="3">ATCC 51460 / DSM 7334 / H1</strain>
    </source>
</reference>
<proteinExistence type="predicted"/>
<protein>
    <submittedName>
        <fullName evidence="2">GCN5-related N-acetyltransferase</fullName>
    </submittedName>
</protein>
<evidence type="ECO:0000313" key="2">
    <source>
        <dbReference type="EMBL" id="AEJ19917.1"/>
    </source>
</evidence>
<dbReference type="SUPFAM" id="SSF55729">
    <property type="entry name" value="Acyl-CoA N-acyltransferases (Nat)"/>
    <property type="match status" value="1"/>
</dbReference>
<dbReference type="InterPro" id="IPR000182">
    <property type="entry name" value="GNAT_dom"/>
</dbReference>
<keyword evidence="3" id="KW-1185">Reference proteome</keyword>
<dbReference type="AlphaFoldDB" id="F8F309"/>
<gene>
    <name evidence="2" type="ordered locus">Spica_1775</name>
</gene>
<dbReference type="eggNOG" id="COG0454">
    <property type="taxonomic scope" value="Bacteria"/>
</dbReference>
<dbReference type="PANTHER" id="PTHR43233">
    <property type="entry name" value="FAMILY N-ACETYLTRANSFERASE, PUTATIVE (AFU_ORTHOLOGUE AFUA_6G03350)-RELATED"/>
    <property type="match status" value="1"/>
</dbReference>
<dbReference type="Proteomes" id="UP000000503">
    <property type="component" value="Chromosome"/>
</dbReference>
<dbReference type="Pfam" id="PF00583">
    <property type="entry name" value="Acetyltransf_1"/>
    <property type="match status" value="1"/>
</dbReference>
<dbReference type="RefSeq" id="WP_013969215.1">
    <property type="nucleotide sequence ID" value="NC_015732.1"/>
</dbReference>